<feature type="region of interest" description="Disordered" evidence="2">
    <location>
        <begin position="118"/>
        <end position="151"/>
    </location>
</feature>
<dbReference type="PANTHER" id="PTHR32472">
    <property type="entry name" value="DNA REPAIR PROTEIN RADA"/>
    <property type="match status" value="1"/>
</dbReference>
<dbReference type="Pfam" id="PF18073">
    <property type="entry name" value="Zn_ribbon_LapB"/>
    <property type="match status" value="1"/>
</dbReference>
<feature type="region of interest" description="Disordered" evidence="2">
    <location>
        <begin position="50"/>
        <end position="78"/>
    </location>
</feature>
<evidence type="ECO:0000259" key="3">
    <source>
        <dbReference type="Pfam" id="PF18073"/>
    </source>
</evidence>
<dbReference type="EMBL" id="JABBZE010000846">
    <property type="protein sequence ID" value="NMU93767.1"/>
    <property type="molecule type" value="Genomic_DNA"/>
</dbReference>
<accession>A0A848NRF3</accession>
<evidence type="ECO:0000256" key="2">
    <source>
        <dbReference type="SAM" id="MobiDB-lite"/>
    </source>
</evidence>
<dbReference type="SUPFAM" id="SSF52540">
    <property type="entry name" value="P-loop containing nucleoside triphosphate hydrolases"/>
    <property type="match status" value="1"/>
</dbReference>
<evidence type="ECO:0000313" key="4">
    <source>
        <dbReference type="EMBL" id="NMU93767.1"/>
    </source>
</evidence>
<dbReference type="Proteomes" id="UP000542405">
    <property type="component" value="Unassembled WGS sequence"/>
</dbReference>
<sequence>MAKTRTVYVCAECGGTTPKWQGKCPHCNAWNTLEETVESATPAAAAAHRYAPLASSSPVRSLSEIEARETPRTPTGLEEFDRVLGGGLVAGAVVLIGAHPRLDTSTLPLHARPSLSAHTDVLAATRADPAPPPPLPPPTPATPLAQAPPPA</sequence>
<gene>
    <name evidence="4" type="ORF">HGQ98_31330</name>
</gene>
<dbReference type="InterPro" id="IPR027417">
    <property type="entry name" value="P-loop_NTPase"/>
</dbReference>
<keyword evidence="1" id="KW-0479">Metal-binding</keyword>
<dbReference type="PANTHER" id="PTHR32472:SF10">
    <property type="entry name" value="DNA REPAIR PROTEIN RADA-LIKE PROTEIN"/>
    <property type="match status" value="1"/>
</dbReference>
<organism evidence="4 5">
    <name type="scientific">Achromobacter ruhlandii</name>
    <dbReference type="NCBI Taxonomy" id="72557"/>
    <lineage>
        <taxon>Bacteria</taxon>
        <taxon>Pseudomonadati</taxon>
        <taxon>Pseudomonadota</taxon>
        <taxon>Betaproteobacteria</taxon>
        <taxon>Burkholderiales</taxon>
        <taxon>Alcaligenaceae</taxon>
        <taxon>Achromobacter</taxon>
    </lineage>
</organism>
<feature type="compositionally biased region" description="Pro residues" evidence="2">
    <location>
        <begin position="129"/>
        <end position="151"/>
    </location>
</feature>
<dbReference type="Gene3D" id="3.40.50.300">
    <property type="entry name" value="P-loop containing nucleotide triphosphate hydrolases"/>
    <property type="match status" value="1"/>
</dbReference>
<name>A0A848NRF3_9BURK</name>
<comment type="caution">
    <text evidence="4">The sequence shown here is derived from an EMBL/GenBank/DDBJ whole genome shotgun (WGS) entry which is preliminary data.</text>
</comment>
<dbReference type="PRINTS" id="PR01874">
    <property type="entry name" value="DNAREPAIRADA"/>
</dbReference>
<feature type="domain" description="LapB rubredoxin metal binding" evidence="3">
    <location>
        <begin position="8"/>
        <end position="35"/>
    </location>
</feature>
<dbReference type="AlphaFoldDB" id="A0A848NRF3"/>
<dbReference type="GO" id="GO:0046872">
    <property type="term" value="F:metal ion binding"/>
    <property type="evidence" value="ECO:0007669"/>
    <property type="project" value="UniProtKB-KW"/>
</dbReference>
<dbReference type="GO" id="GO:0000725">
    <property type="term" value="P:recombinational repair"/>
    <property type="evidence" value="ECO:0007669"/>
    <property type="project" value="TreeGrafter"/>
</dbReference>
<evidence type="ECO:0000313" key="5">
    <source>
        <dbReference type="Proteomes" id="UP000542405"/>
    </source>
</evidence>
<feature type="non-terminal residue" evidence="4">
    <location>
        <position position="151"/>
    </location>
</feature>
<dbReference type="GO" id="GO:0005829">
    <property type="term" value="C:cytosol"/>
    <property type="evidence" value="ECO:0007669"/>
    <property type="project" value="TreeGrafter"/>
</dbReference>
<reference evidence="4 5" key="1">
    <citation type="submission" date="2020-04" db="EMBL/GenBank/DDBJ databases">
        <title>Achromobacter ruhlandii genome sequencing and assembly.</title>
        <authorList>
            <person name="Martins R.C.R."/>
            <person name="Perdigao-Neto L.V."/>
            <person name="Levin A.S.S."/>
            <person name="Costa S.F."/>
        </authorList>
    </citation>
    <scope>NUCLEOTIDE SEQUENCE [LARGE SCALE GENOMIC DNA]</scope>
    <source>
        <strain evidence="4 5">9035ralo</strain>
    </source>
</reference>
<evidence type="ECO:0000256" key="1">
    <source>
        <dbReference type="ARBA" id="ARBA00022723"/>
    </source>
</evidence>
<dbReference type="InterPro" id="IPR041166">
    <property type="entry name" value="Rubredoxin_2"/>
</dbReference>
<protein>
    <recommendedName>
        <fullName evidence="3">LapB rubredoxin metal binding domain-containing protein</fullName>
    </recommendedName>
</protein>
<proteinExistence type="predicted"/>